<dbReference type="NCBIfam" id="TIGR00143">
    <property type="entry name" value="hypF"/>
    <property type="match status" value="1"/>
</dbReference>
<dbReference type="Pfam" id="PF22521">
    <property type="entry name" value="HypF_C_2"/>
    <property type="match status" value="1"/>
</dbReference>
<dbReference type="Pfam" id="PF17788">
    <property type="entry name" value="HypF_C"/>
    <property type="match status" value="1"/>
</dbReference>
<dbReference type="Gene3D" id="3.30.420.40">
    <property type="match status" value="1"/>
</dbReference>
<organism evidence="10 11">
    <name type="scientific">Campylobacter sputorum subsp. sputorum</name>
    <dbReference type="NCBI Taxonomy" id="32024"/>
    <lineage>
        <taxon>Bacteria</taxon>
        <taxon>Pseudomonadati</taxon>
        <taxon>Campylobacterota</taxon>
        <taxon>Epsilonproteobacteria</taxon>
        <taxon>Campylobacterales</taxon>
        <taxon>Campylobacteraceae</taxon>
        <taxon>Campylobacter</taxon>
    </lineage>
</organism>
<dbReference type="GO" id="GO:0008270">
    <property type="term" value="F:zinc ion binding"/>
    <property type="evidence" value="ECO:0007669"/>
    <property type="project" value="UniProtKB-KW"/>
</dbReference>
<evidence type="ECO:0000256" key="2">
    <source>
        <dbReference type="ARBA" id="ARBA00008097"/>
    </source>
</evidence>
<evidence type="ECO:0000256" key="6">
    <source>
        <dbReference type="ARBA" id="ARBA00022833"/>
    </source>
</evidence>
<dbReference type="InterPro" id="IPR017945">
    <property type="entry name" value="DHBP_synth_RibB-like_a/b_dom"/>
</dbReference>
<proteinExistence type="inferred from homology"/>
<dbReference type="GeneID" id="93090943"/>
<dbReference type="InterPro" id="IPR036046">
    <property type="entry name" value="Acylphosphatase-like_dom_sf"/>
</dbReference>
<comment type="catalytic activity">
    <reaction evidence="9">
        <text>an acyl phosphate + H2O = a carboxylate + phosphate + H(+)</text>
        <dbReference type="Rhea" id="RHEA:14965"/>
        <dbReference type="ChEBI" id="CHEBI:15377"/>
        <dbReference type="ChEBI" id="CHEBI:15378"/>
        <dbReference type="ChEBI" id="CHEBI:29067"/>
        <dbReference type="ChEBI" id="CHEBI:43474"/>
        <dbReference type="ChEBI" id="CHEBI:59918"/>
        <dbReference type="EC" id="3.6.1.7"/>
    </reaction>
</comment>
<evidence type="ECO:0000256" key="7">
    <source>
        <dbReference type="ARBA" id="ARBA00048220"/>
    </source>
</evidence>
<dbReference type="InterPro" id="IPR041440">
    <property type="entry name" value="HypF_C"/>
</dbReference>
<keyword evidence="4" id="KW-0479">Metal-binding</keyword>
<dbReference type="GO" id="GO:0016743">
    <property type="term" value="F:carboxyl- or carbamoyltransferase activity"/>
    <property type="evidence" value="ECO:0007669"/>
    <property type="project" value="UniProtKB-UniRule"/>
</dbReference>
<evidence type="ECO:0000256" key="8">
    <source>
        <dbReference type="PIRNR" id="PIRNR006256"/>
    </source>
</evidence>
<dbReference type="Gene3D" id="3.30.420.360">
    <property type="match status" value="1"/>
</dbReference>
<dbReference type="EC" id="6.2.-.-" evidence="8"/>
<keyword evidence="11" id="KW-1185">Reference proteome</keyword>
<dbReference type="Pfam" id="PF00708">
    <property type="entry name" value="Acylphosphatase"/>
    <property type="match status" value="1"/>
</dbReference>
<dbReference type="SUPFAM" id="SSF55821">
    <property type="entry name" value="YrdC/RibB"/>
    <property type="match status" value="1"/>
</dbReference>
<dbReference type="PANTHER" id="PTHR42959:SF1">
    <property type="entry name" value="CARBAMOYLTRANSFERASE HYPF"/>
    <property type="match status" value="1"/>
</dbReference>
<dbReference type="GO" id="GO:0016874">
    <property type="term" value="F:ligase activity"/>
    <property type="evidence" value="ECO:0007669"/>
    <property type="project" value="UniProtKB-UniRule"/>
</dbReference>
<dbReference type="UniPathway" id="UPA00335"/>
<name>A0A381DI43_9BACT</name>
<dbReference type="PROSITE" id="PS00150">
    <property type="entry name" value="ACYLPHOSPHATASE_1"/>
    <property type="match status" value="1"/>
</dbReference>
<evidence type="ECO:0000313" key="10">
    <source>
        <dbReference type="EMBL" id="SUX10315.1"/>
    </source>
</evidence>
<dbReference type="Pfam" id="PF01300">
    <property type="entry name" value="Sua5_yciO_yrdC"/>
    <property type="match status" value="1"/>
</dbReference>
<sequence>MTNSQLCYEFDIRGLVQGVGFRPFVYKIAMDLCLKGEVYNDSEGVKLTLQANKDEIDKFFEIFYSSLPPLCKIHSVKKIKTFHKYFTKFSIIASKSAKKISAILPDFAICDECKAEFYDKNNPRYHYPFINCTNCGPRISIIKDLPYDRINTTMSKFKMCEFCESEYTNPLNRRYHAQPIACPKCGPRLYLKDKNGNILKSGNDAIKLVAKALQDGKIIAIKGLSGFHLCVDALNQNAIKELRVRKQRPFKPFAIMCKDLNMAKNFANINALEEIELDSNLKPIVILNLKKDSHLPQILAPNLNKVGIFLANTGVHLLLFEYFKNPIIATSANISGEPIIYNENDLLSKLGDVFDLYLDNDRDILNPGDDSILQVIDNQTMFLRTSRGVNPQTISTNLTHEKMILALGGELKNQFVIYKNSQLFISPYIGDLKNVSTFERFSSLLDMFIKTYDIKFDEIIGDLHPQFLHTKYFEKLGFNVKKLQHHKAHVYANMFEFKLEKKDFLAFCFDGTGYGEDNKIWGGEIFLHKNGNLKRILHFKEFKLLGGENAIKNIWQIAYSLILSENLQDIANNFLSKFDQMKLINLKKIYDKNINSPLTTSVGRLFDAFASIICGINEISYEGQSGMQLEALYDENLDVSYKFEIINDEICYKTALINALKDDKKVAATAFINAFSNLIAEISLKYNLEICFSGGVFQNKTLLKATTKLLKKTNLTYHIPKFPPNDSSIALGQMHWYLSHFKDKNNTI</sequence>
<dbReference type="GO" id="GO:0051604">
    <property type="term" value="P:protein maturation"/>
    <property type="evidence" value="ECO:0007669"/>
    <property type="project" value="TreeGrafter"/>
</dbReference>
<comment type="catalytic activity">
    <reaction evidence="7">
        <text>C-terminal L-cysteinyl-[HypE protein] + carbamoyl phosphate + ATP + H2O = C-terminal S-carboxamide-L-cysteinyl-[HypE protein] + AMP + phosphate + diphosphate + H(+)</text>
        <dbReference type="Rhea" id="RHEA:55636"/>
        <dbReference type="Rhea" id="RHEA-COMP:14247"/>
        <dbReference type="Rhea" id="RHEA-COMP:14392"/>
        <dbReference type="ChEBI" id="CHEBI:15377"/>
        <dbReference type="ChEBI" id="CHEBI:15378"/>
        <dbReference type="ChEBI" id="CHEBI:30616"/>
        <dbReference type="ChEBI" id="CHEBI:33019"/>
        <dbReference type="ChEBI" id="CHEBI:43474"/>
        <dbReference type="ChEBI" id="CHEBI:58228"/>
        <dbReference type="ChEBI" id="CHEBI:76913"/>
        <dbReference type="ChEBI" id="CHEBI:139126"/>
        <dbReference type="ChEBI" id="CHEBI:456215"/>
    </reaction>
</comment>
<dbReference type="OrthoDB" id="9808093at2"/>
<evidence type="ECO:0000313" key="11">
    <source>
        <dbReference type="Proteomes" id="UP000254920"/>
    </source>
</evidence>
<keyword evidence="3" id="KW-0436">Ligase</keyword>
<dbReference type="Proteomes" id="UP000254920">
    <property type="component" value="Unassembled WGS sequence"/>
</dbReference>
<dbReference type="SUPFAM" id="SSF54975">
    <property type="entry name" value="Acylphosphatase/BLUF domain-like"/>
    <property type="match status" value="1"/>
</dbReference>
<evidence type="ECO:0000256" key="9">
    <source>
        <dbReference type="PROSITE-ProRule" id="PRU00520"/>
    </source>
</evidence>
<evidence type="ECO:0000256" key="3">
    <source>
        <dbReference type="ARBA" id="ARBA00022598"/>
    </source>
</evidence>
<dbReference type="Gene3D" id="3.90.870.50">
    <property type="match status" value="1"/>
</dbReference>
<dbReference type="AlphaFoldDB" id="A0A381DI43"/>
<dbReference type="EMBL" id="UFVD01000001">
    <property type="protein sequence ID" value="SUX10315.1"/>
    <property type="molecule type" value="Genomic_DNA"/>
</dbReference>
<evidence type="ECO:0000256" key="5">
    <source>
        <dbReference type="ARBA" id="ARBA00022771"/>
    </source>
</evidence>
<reference evidence="10 11" key="1">
    <citation type="submission" date="2018-06" db="EMBL/GenBank/DDBJ databases">
        <authorList>
            <consortium name="Pathogen Informatics"/>
            <person name="Doyle S."/>
        </authorList>
    </citation>
    <scope>NUCLEOTIDE SEQUENCE [LARGE SCALE GENOMIC DNA]</scope>
    <source>
        <strain evidence="10 11">NCTC12475</strain>
    </source>
</reference>
<dbReference type="InterPro" id="IPR004421">
    <property type="entry name" value="Carbamoyltransferase_HypF"/>
</dbReference>
<dbReference type="InterPro" id="IPR055128">
    <property type="entry name" value="HypF_C_2"/>
</dbReference>
<dbReference type="PIRSF" id="PIRSF006256">
    <property type="entry name" value="CMPcnvr_hdrg_mat"/>
    <property type="match status" value="1"/>
</dbReference>
<dbReference type="Pfam" id="PF07503">
    <property type="entry name" value="zf-HYPF"/>
    <property type="match status" value="2"/>
</dbReference>
<dbReference type="InterPro" id="IPR006070">
    <property type="entry name" value="Sua5-like_dom"/>
</dbReference>
<dbReference type="PROSITE" id="PS51160">
    <property type="entry name" value="ACYLPHOSPHATASE_3"/>
    <property type="match status" value="1"/>
</dbReference>
<dbReference type="STRING" id="32024.GCA_000788295_00629"/>
<dbReference type="PANTHER" id="PTHR42959">
    <property type="entry name" value="CARBAMOYLTRANSFERASE"/>
    <property type="match status" value="1"/>
</dbReference>
<comment type="pathway">
    <text evidence="1">Protein modification; [NiFe] hydrogenase maturation.</text>
</comment>
<keyword evidence="6" id="KW-0862">Zinc</keyword>
<dbReference type="PROSITE" id="PS51163">
    <property type="entry name" value="YRDC"/>
    <property type="match status" value="1"/>
</dbReference>
<dbReference type="InterPro" id="IPR001792">
    <property type="entry name" value="Acylphosphatase-like_dom"/>
</dbReference>
<dbReference type="InterPro" id="IPR051060">
    <property type="entry name" value="Carbamoyltrans_HypF-like"/>
</dbReference>
<gene>
    <name evidence="10" type="primary">hypF</name>
    <name evidence="10" type="ORF">NCTC12475_00503</name>
</gene>
<evidence type="ECO:0000256" key="4">
    <source>
        <dbReference type="ARBA" id="ARBA00022723"/>
    </source>
</evidence>
<feature type="active site" evidence="9">
    <location>
        <position position="22"/>
    </location>
</feature>
<comment type="similarity">
    <text evidence="2 8">Belongs to the carbamoyltransferase HypF family.</text>
</comment>
<dbReference type="InterPro" id="IPR017968">
    <property type="entry name" value="Acylphosphatase_CS"/>
</dbReference>
<dbReference type="GO" id="GO:0003998">
    <property type="term" value="F:acylphosphatase activity"/>
    <property type="evidence" value="ECO:0007669"/>
    <property type="project" value="UniProtKB-EC"/>
</dbReference>
<accession>A0A381DI43</accession>
<keyword evidence="9" id="KW-0378">Hydrolase</keyword>
<dbReference type="RefSeq" id="WP_089182740.1">
    <property type="nucleotide sequence ID" value="NZ_CP043427.1"/>
</dbReference>
<keyword evidence="10" id="KW-0808">Transferase</keyword>
<keyword evidence="5" id="KW-0863">Zinc-finger</keyword>
<evidence type="ECO:0000256" key="1">
    <source>
        <dbReference type="ARBA" id="ARBA00004711"/>
    </source>
</evidence>
<protein>
    <recommendedName>
        <fullName evidence="8">Carbamoyltransferase</fullName>
        <ecNumber evidence="8">6.2.-.-</ecNumber>
    </recommendedName>
</protein>
<feature type="active site" evidence="9">
    <location>
        <position position="40"/>
    </location>
</feature>
<dbReference type="GO" id="GO:0003725">
    <property type="term" value="F:double-stranded RNA binding"/>
    <property type="evidence" value="ECO:0007669"/>
    <property type="project" value="InterPro"/>
</dbReference>
<dbReference type="InterPro" id="IPR011125">
    <property type="entry name" value="Znf_HypF"/>
</dbReference>
<dbReference type="Gene3D" id="3.30.110.120">
    <property type="match status" value="1"/>
</dbReference>